<organism evidence="1 2">
    <name type="scientific">Gynuella sunshinyii YC6258</name>
    <dbReference type="NCBI Taxonomy" id="1445510"/>
    <lineage>
        <taxon>Bacteria</taxon>
        <taxon>Pseudomonadati</taxon>
        <taxon>Pseudomonadota</taxon>
        <taxon>Gammaproteobacteria</taxon>
        <taxon>Oceanospirillales</taxon>
        <taxon>Saccharospirillaceae</taxon>
        <taxon>Gynuella</taxon>
    </lineage>
</organism>
<dbReference type="KEGG" id="gsn:YC6258_05239"/>
<evidence type="ECO:0000313" key="1">
    <source>
        <dbReference type="EMBL" id="AJQ97269.1"/>
    </source>
</evidence>
<dbReference type="AlphaFoldDB" id="A0A0C5W3S9"/>
<protein>
    <submittedName>
        <fullName evidence="1">Uncharacterized protein</fullName>
    </submittedName>
</protein>
<gene>
    <name evidence="1" type="ORF">YC6258_05239</name>
</gene>
<dbReference type="InterPro" id="IPR009731">
    <property type="entry name" value="P-like"/>
</dbReference>
<dbReference type="Proteomes" id="UP000032266">
    <property type="component" value="Chromosome"/>
</dbReference>
<name>A0A0C5W3S9_9GAMM</name>
<sequence length="212" mass="24367">MVFARLRASYGHRFDSTFGDGDSLNIAKREWGFCLQGYSEAQLASALHAAKLKYAWPPAISEFLELMQTNPEDLGLPSARDAYQEACSCRIDPRRFPWRHAIVYEAAKRTEFWRLKTAPEKESWPLFEKNYKELVKKVLDGEDFTVPDSIRLEDNSSVTVALDIEQLAEQNGIDSSLLYYMQKPKHSPIRQQLRQRALKKLSELGIDLVLPD</sequence>
<proteinExistence type="predicted"/>
<reference evidence="1 2" key="1">
    <citation type="submission" date="2014-01" db="EMBL/GenBank/DDBJ databases">
        <title>Full genme sequencing of cellulolytic bacterium Gynuella sunshinyii YC6258T gen. nov., sp. nov.</title>
        <authorList>
            <person name="Khan H."/>
            <person name="Chung E.J."/>
            <person name="Chung Y.R."/>
        </authorList>
    </citation>
    <scope>NUCLEOTIDE SEQUENCE [LARGE SCALE GENOMIC DNA]</scope>
    <source>
        <strain evidence="1 2">YC6258</strain>
    </source>
</reference>
<dbReference type="Pfam" id="PF06992">
    <property type="entry name" value="Phage_lambda_P"/>
    <property type="match status" value="1"/>
</dbReference>
<keyword evidence="2" id="KW-1185">Reference proteome</keyword>
<evidence type="ECO:0000313" key="2">
    <source>
        <dbReference type="Proteomes" id="UP000032266"/>
    </source>
</evidence>
<accession>A0A0C5W3S9</accession>
<dbReference type="EMBL" id="CP007142">
    <property type="protein sequence ID" value="AJQ97269.1"/>
    <property type="molecule type" value="Genomic_DNA"/>
</dbReference>
<dbReference type="HOGENOM" id="CLU_092040_0_0_6"/>
<dbReference type="GO" id="GO:0006270">
    <property type="term" value="P:DNA replication initiation"/>
    <property type="evidence" value="ECO:0007669"/>
    <property type="project" value="InterPro"/>
</dbReference>
<dbReference type="STRING" id="1445510.YC6258_05239"/>